<evidence type="ECO:0000256" key="1">
    <source>
        <dbReference type="SAM" id="MobiDB-lite"/>
    </source>
</evidence>
<dbReference type="PATRIC" id="fig|983917.3.peg.76"/>
<dbReference type="Proteomes" id="UP000007883">
    <property type="component" value="Chromosome"/>
</dbReference>
<proteinExistence type="predicted"/>
<evidence type="ECO:0000313" key="3">
    <source>
        <dbReference type="EMBL" id="BAL93426.1"/>
    </source>
</evidence>
<keyword evidence="2" id="KW-0472">Membrane</keyword>
<keyword evidence="2" id="KW-0812">Transmembrane</keyword>
<dbReference type="RefSeq" id="WP_014426318.1">
    <property type="nucleotide sequence ID" value="NC_017075.1"/>
</dbReference>
<accession>I0HK89</accession>
<feature type="transmembrane region" description="Helical" evidence="2">
    <location>
        <begin position="43"/>
        <end position="68"/>
    </location>
</feature>
<dbReference type="EMBL" id="AP012320">
    <property type="protein sequence ID" value="BAL93426.1"/>
    <property type="molecule type" value="Genomic_DNA"/>
</dbReference>
<keyword evidence="4" id="KW-1185">Reference proteome</keyword>
<keyword evidence="2" id="KW-1133">Transmembrane helix</keyword>
<dbReference type="HOGENOM" id="CLU_2773358_0_0_4"/>
<protein>
    <submittedName>
        <fullName evidence="3">Uncharacterized protein</fullName>
    </submittedName>
</protein>
<gene>
    <name evidence="3" type="ordered locus">RGE_00810</name>
</gene>
<name>I0HK89_RUBGI</name>
<feature type="region of interest" description="Disordered" evidence="1">
    <location>
        <begin position="1"/>
        <end position="36"/>
    </location>
</feature>
<sequence>MFSKPDPTGLIGPTTSFAPSGLGELPLAEPPPRRADGAERRHLLLIEGAAITALIAALALELGVALGLY</sequence>
<dbReference type="AlphaFoldDB" id="I0HK89"/>
<organism evidence="3 4">
    <name type="scientific">Rubrivivax gelatinosus (strain NBRC 100245 / IL144)</name>
    <dbReference type="NCBI Taxonomy" id="983917"/>
    <lineage>
        <taxon>Bacteria</taxon>
        <taxon>Pseudomonadati</taxon>
        <taxon>Pseudomonadota</taxon>
        <taxon>Betaproteobacteria</taxon>
        <taxon>Burkholderiales</taxon>
        <taxon>Sphaerotilaceae</taxon>
        <taxon>Rubrivivax</taxon>
    </lineage>
</organism>
<dbReference type="KEGG" id="rge:RGE_00810"/>
<evidence type="ECO:0000256" key="2">
    <source>
        <dbReference type="SAM" id="Phobius"/>
    </source>
</evidence>
<reference evidence="3 4" key="1">
    <citation type="journal article" date="2012" name="J. Bacteriol.">
        <title>Complete genome sequence of phototrophic betaproteobacterium Rubrivivax gelatinosus IL144.</title>
        <authorList>
            <person name="Nagashima S."/>
            <person name="Kamimura A."/>
            <person name="Shimizu T."/>
            <person name="Nakamura-isaki S."/>
            <person name="Aono E."/>
            <person name="Sakamoto K."/>
            <person name="Ichikawa N."/>
            <person name="Nakazawa H."/>
            <person name="Sekine M."/>
            <person name="Yamazaki S."/>
            <person name="Fujita N."/>
            <person name="Shimada K."/>
            <person name="Hanada S."/>
            <person name="Nagashima K.V.P."/>
        </authorList>
    </citation>
    <scope>NUCLEOTIDE SEQUENCE [LARGE SCALE GENOMIC DNA]</scope>
    <source>
        <strain evidence="4">NBRC 100245 / IL144</strain>
    </source>
</reference>
<evidence type="ECO:0000313" key="4">
    <source>
        <dbReference type="Proteomes" id="UP000007883"/>
    </source>
</evidence>